<gene>
    <name evidence="2" type="ORF">SAMN05444003_1463</name>
</gene>
<dbReference type="PANTHER" id="PTHR36836:SF1">
    <property type="entry name" value="COLANIC ACID BIOSYNTHESIS PROTEIN WCAK"/>
    <property type="match status" value="1"/>
</dbReference>
<evidence type="ECO:0000313" key="2">
    <source>
        <dbReference type="EMBL" id="SHG89861.1"/>
    </source>
</evidence>
<organism evidence="2 3">
    <name type="scientific">Cognatiyoonia sediminum</name>
    <dbReference type="NCBI Taxonomy" id="1508389"/>
    <lineage>
        <taxon>Bacteria</taxon>
        <taxon>Pseudomonadati</taxon>
        <taxon>Pseudomonadota</taxon>
        <taxon>Alphaproteobacteria</taxon>
        <taxon>Rhodobacterales</taxon>
        <taxon>Paracoccaceae</taxon>
        <taxon>Cognatiyoonia</taxon>
    </lineage>
</organism>
<dbReference type="AlphaFoldDB" id="A0A1M5NK10"/>
<dbReference type="GO" id="GO:0016740">
    <property type="term" value="F:transferase activity"/>
    <property type="evidence" value="ECO:0007669"/>
    <property type="project" value="UniProtKB-KW"/>
</dbReference>
<reference evidence="2 3" key="1">
    <citation type="submission" date="2016-11" db="EMBL/GenBank/DDBJ databases">
        <authorList>
            <person name="Jaros S."/>
            <person name="Januszkiewicz K."/>
            <person name="Wedrychowicz H."/>
        </authorList>
    </citation>
    <scope>NUCLEOTIDE SEQUENCE [LARGE SCALE GENOMIC DNA]</scope>
    <source>
        <strain evidence="2 3">DSM 28715</strain>
    </source>
</reference>
<keyword evidence="3" id="KW-1185">Reference proteome</keyword>
<dbReference type="Proteomes" id="UP000184074">
    <property type="component" value="Unassembled WGS sequence"/>
</dbReference>
<protein>
    <submittedName>
        <fullName evidence="2">Polysaccharide pyruvyl transferase family protein WcaK</fullName>
    </submittedName>
</protein>
<dbReference type="InterPro" id="IPR007345">
    <property type="entry name" value="Polysacch_pyruvyl_Trfase"/>
</dbReference>
<accession>A0A1M5NK10</accession>
<evidence type="ECO:0000313" key="3">
    <source>
        <dbReference type="Proteomes" id="UP000184074"/>
    </source>
</evidence>
<dbReference type="STRING" id="1508389.SAMN05444003_1463"/>
<proteinExistence type="predicted"/>
<dbReference type="Pfam" id="PF04230">
    <property type="entry name" value="PS_pyruv_trans"/>
    <property type="match status" value="1"/>
</dbReference>
<sequence length="316" mass="35373">MRHLHLIDTSIGSDNVGDEIIMSEIKSHLLPLISDAYVTTSAGHDGLGVYSRDLAGKADLVLLLGTNALRHQYRVGKKYIWYVDRKDISAIEGKVVLFGVGANRDFEKIERRQLAFLQRVLAPNFVHAVRDETGARIVEACGLKSVNTSCPTLWAAPRVKVDPAKRPGAVCFTLTKHKADPLDQQMLDQMLDLYEDVYFWPQQPRDLEYLRTLNNQGRVKVLPPNLSAYDAFLSSTEVDVVGTRLHGSIRGLHHGRRVLAIAIDNRARDIGAEVSLPTLPRSEMHKLAERLNGDLTCELSLPKEKIDLFLDQFKSS</sequence>
<dbReference type="RefSeq" id="WP_072900145.1">
    <property type="nucleotide sequence ID" value="NZ_FQXB01000001.1"/>
</dbReference>
<dbReference type="PANTHER" id="PTHR36836">
    <property type="entry name" value="COLANIC ACID BIOSYNTHESIS PROTEIN WCAK"/>
    <property type="match status" value="1"/>
</dbReference>
<evidence type="ECO:0000259" key="1">
    <source>
        <dbReference type="Pfam" id="PF04230"/>
    </source>
</evidence>
<feature type="domain" description="Polysaccharide pyruvyl transferase" evidence="1">
    <location>
        <begin position="15"/>
        <end position="265"/>
    </location>
</feature>
<name>A0A1M5NK10_9RHOB</name>
<keyword evidence="2" id="KW-0808">Transferase</keyword>
<dbReference type="EMBL" id="FQXB01000001">
    <property type="protein sequence ID" value="SHG89861.1"/>
    <property type="molecule type" value="Genomic_DNA"/>
</dbReference>